<protein>
    <submittedName>
        <fullName evidence="2">DNA-binding transcriptional ArsR family regulator</fullName>
    </submittedName>
</protein>
<evidence type="ECO:0000259" key="1">
    <source>
        <dbReference type="PROSITE" id="PS50987"/>
    </source>
</evidence>
<reference evidence="2 3" key="1">
    <citation type="submission" date="2023-07" db="EMBL/GenBank/DDBJ databases">
        <title>Genomic Encyclopedia of Type Strains, Phase IV (KMG-IV): sequencing the most valuable type-strain genomes for metagenomic binning, comparative biology and taxonomic classification.</title>
        <authorList>
            <person name="Goeker M."/>
        </authorList>
    </citation>
    <scope>NUCLEOTIDE SEQUENCE [LARGE SCALE GENOMIC DNA]</scope>
    <source>
        <strain evidence="2 3">DSM 19619</strain>
    </source>
</reference>
<organism evidence="2 3">
    <name type="scientific">Labrys wisconsinensis</name>
    <dbReference type="NCBI Taxonomy" id="425677"/>
    <lineage>
        <taxon>Bacteria</taxon>
        <taxon>Pseudomonadati</taxon>
        <taxon>Pseudomonadota</taxon>
        <taxon>Alphaproteobacteria</taxon>
        <taxon>Hyphomicrobiales</taxon>
        <taxon>Xanthobacteraceae</taxon>
        <taxon>Labrys</taxon>
    </lineage>
</organism>
<name>A0ABU0IYL3_9HYPH</name>
<dbReference type="RefSeq" id="WP_307266303.1">
    <property type="nucleotide sequence ID" value="NZ_JAUSVX010000001.1"/>
</dbReference>
<evidence type="ECO:0000313" key="3">
    <source>
        <dbReference type="Proteomes" id="UP001242480"/>
    </source>
</evidence>
<accession>A0ABU0IYL3</accession>
<dbReference type="CDD" id="cd00090">
    <property type="entry name" value="HTH_ARSR"/>
    <property type="match status" value="1"/>
</dbReference>
<dbReference type="InterPro" id="IPR036390">
    <property type="entry name" value="WH_DNA-bd_sf"/>
</dbReference>
<dbReference type="PRINTS" id="PR00778">
    <property type="entry name" value="HTHARSR"/>
</dbReference>
<dbReference type="PANTHER" id="PTHR39168:SF1">
    <property type="entry name" value="TRANSCRIPTIONAL REGULATORY PROTEIN"/>
    <property type="match status" value="1"/>
</dbReference>
<feature type="domain" description="HTH arsR-type" evidence="1">
    <location>
        <begin position="1"/>
        <end position="94"/>
    </location>
</feature>
<sequence>MSDMSSFVAAAALIADPARGLILTALLDGRALPAGELAYAAGITAQTASSHLAKLLDGGLLAVETEGRHRYYRLAGGHVAEALERLSGIHAAGPVRRRALGRQGRELRFCRCCYDHLAGQVGVAVTRGLQERGYLEPAPEKRFAVTPAGRAWFAGIGLDVDAVRPTRRGLARQCLDWTERSHHLAGPLGVELLHVLCARGWLRRRPASRAVEVTPRGRAELQQHLGVEESSPLAA</sequence>
<dbReference type="NCBIfam" id="NF033788">
    <property type="entry name" value="HTH_metalloreg"/>
    <property type="match status" value="1"/>
</dbReference>
<comment type="caution">
    <text evidence="2">The sequence shown here is derived from an EMBL/GenBank/DDBJ whole genome shotgun (WGS) entry which is preliminary data.</text>
</comment>
<dbReference type="PANTHER" id="PTHR39168">
    <property type="entry name" value="TRANSCRIPTIONAL REGULATOR-RELATED"/>
    <property type="match status" value="1"/>
</dbReference>
<dbReference type="InterPro" id="IPR001845">
    <property type="entry name" value="HTH_ArsR_DNA-bd_dom"/>
</dbReference>
<dbReference type="Proteomes" id="UP001242480">
    <property type="component" value="Unassembled WGS sequence"/>
</dbReference>
<dbReference type="SUPFAM" id="SSF46785">
    <property type="entry name" value="Winged helix' DNA-binding domain"/>
    <property type="match status" value="1"/>
</dbReference>
<dbReference type="InterPro" id="IPR052543">
    <property type="entry name" value="HTH_Metal-responsive_Reg"/>
</dbReference>
<dbReference type="EMBL" id="JAUSVX010000001">
    <property type="protein sequence ID" value="MDQ0467089.1"/>
    <property type="molecule type" value="Genomic_DNA"/>
</dbReference>
<dbReference type="InterPro" id="IPR036388">
    <property type="entry name" value="WH-like_DNA-bd_sf"/>
</dbReference>
<keyword evidence="3" id="KW-1185">Reference proteome</keyword>
<dbReference type="Gene3D" id="1.10.10.10">
    <property type="entry name" value="Winged helix-like DNA-binding domain superfamily/Winged helix DNA-binding domain"/>
    <property type="match status" value="1"/>
</dbReference>
<keyword evidence="2" id="KW-0238">DNA-binding</keyword>
<evidence type="ECO:0000313" key="2">
    <source>
        <dbReference type="EMBL" id="MDQ0467089.1"/>
    </source>
</evidence>
<proteinExistence type="predicted"/>
<dbReference type="GO" id="GO:0003677">
    <property type="term" value="F:DNA binding"/>
    <property type="evidence" value="ECO:0007669"/>
    <property type="project" value="UniProtKB-KW"/>
</dbReference>
<dbReference type="Pfam" id="PF12840">
    <property type="entry name" value="HTH_20"/>
    <property type="match status" value="1"/>
</dbReference>
<dbReference type="SMART" id="SM00418">
    <property type="entry name" value="HTH_ARSR"/>
    <property type="match status" value="1"/>
</dbReference>
<dbReference type="PROSITE" id="PS50987">
    <property type="entry name" value="HTH_ARSR_2"/>
    <property type="match status" value="1"/>
</dbReference>
<gene>
    <name evidence="2" type="ORF">QO011_000084</name>
</gene>
<dbReference type="InterPro" id="IPR011991">
    <property type="entry name" value="ArsR-like_HTH"/>
</dbReference>